<dbReference type="EMBL" id="LSRX01005598">
    <property type="protein sequence ID" value="OLP73390.1"/>
    <property type="molecule type" value="Genomic_DNA"/>
</dbReference>
<dbReference type="Proteomes" id="UP000186817">
    <property type="component" value="Unassembled WGS sequence"/>
</dbReference>
<organism evidence="1 2">
    <name type="scientific">Symbiodinium microadriaticum</name>
    <name type="common">Dinoflagellate</name>
    <name type="synonym">Zooxanthella microadriatica</name>
    <dbReference type="NCBI Taxonomy" id="2951"/>
    <lineage>
        <taxon>Eukaryota</taxon>
        <taxon>Sar</taxon>
        <taxon>Alveolata</taxon>
        <taxon>Dinophyceae</taxon>
        <taxon>Suessiales</taxon>
        <taxon>Symbiodiniaceae</taxon>
        <taxon>Symbiodinium</taxon>
    </lineage>
</organism>
<proteinExistence type="predicted"/>
<gene>
    <name evidence="1" type="ORF">AK812_SmicGene47388</name>
</gene>
<protein>
    <submittedName>
        <fullName evidence="1">Uncharacterized protein</fullName>
    </submittedName>
</protein>
<evidence type="ECO:0000313" key="1">
    <source>
        <dbReference type="EMBL" id="OLP73390.1"/>
    </source>
</evidence>
<dbReference type="AlphaFoldDB" id="A0A1Q9BS23"/>
<comment type="caution">
    <text evidence="1">The sequence shown here is derived from an EMBL/GenBank/DDBJ whole genome shotgun (WGS) entry which is preliminary data.</text>
</comment>
<reference evidence="1 2" key="1">
    <citation type="submission" date="2016-02" db="EMBL/GenBank/DDBJ databases">
        <title>Genome analysis of coral dinoflagellate symbionts highlights evolutionary adaptations to a symbiotic lifestyle.</title>
        <authorList>
            <person name="Aranda M."/>
            <person name="Li Y."/>
            <person name="Liew Y.J."/>
            <person name="Baumgarten S."/>
            <person name="Simakov O."/>
            <person name="Wilson M."/>
            <person name="Piel J."/>
            <person name="Ashoor H."/>
            <person name="Bougouffa S."/>
            <person name="Bajic V.B."/>
            <person name="Ryu T."/>
            <person name="Ravasi T."/>
            <person name="Bayer T."/>
            <person name="Micklem G."/>
            <person name="Kim H."/>
            <person name="Bhak J."/>
            <person name="Lajeunesse T.C."/>
            <person name="Voolstra C.R."/>
        </authorList>
    </citation>
    <scope>NUCLEOTIDE SEQUENCE [LARGE SCALE GENOMIC DNA]</scope>
    <source>
        <strain evidence="1 2">CCMP2467</strain>
    </source>
</reference>
<evidence type="ECO:0000313" key="2">
    <source>
        <dbReference type="Proteomes" id="UP000186817"/>
    </source>
</evidence>
<sequence>RRPHFLPTSPPSSELCESSASSWASASWERISTSSWASPYSSSSMTSCHLL</sequence>
<accession>A0A1Q9BS23</accession>
<name>A0A1Q9BS23_SYMMI</name>
<feature type="non-terminal residue" evidence="1">
    <location>
        <position position="1"/>
    </location>
</feature>
<keyword evidence="2" id="KW-1185">Reference proteome</keyword>
<feature type="non-terminal residue" evidence="1">
    <location>
        <position position="51"/>
    </location>
</feature>